<keyword evidence="4" id="KW-1185">Reference proteome</keyword>
<organism evidence="3 4">
    <name type="scientific">Paenibacillus paeoniae</name>
    <dbReference type="NCBI Taxonomy" id="2292705"/>
    <lineage>
        <taxon>Bacteria</taxon>
        <taxon>Bacillati</taxon>
        <taxon>Bacillota</taxon>
        <taxon>Bacilli</taxon>
        <taxon>Bacillales</taxon>
        <taxon>Paenibacillaceae</taxon>
        <taxon>Paenibacillus</taxon>
    </lineage>
</organism>
<dbReference type="Proteomes" id="UP000261905">
    <property type="component" value="Unassembled WGS sequence"/>
</dbReference>
<dbReference type="InterPro" id="IPR036582">
    <property type="entry name" value="Mao_N_sf"/>
</dbReference>
<dbReference type="InterPro" id="IPR032599">
    <property type="entry name" value="YcdB/YcdC_rep_domain"/>
</dbReference>
<evidence type="ECO:0000313" key="3">
    <source>
        <dbReference type="EMBL" id="REK76886.1"/>
    </source>
</evidence>
<dbReference type="RefSeq" id="WP_116044106.1">
    <property type="nucleotide sequence ID" value="NZ_QUBQ01000001.1"/>
</dbReference>
<proteinExistence type="predicted"/>
<dbReference type="EMBL" id="QUBQ01000001">
    <property type="protein sequence ID" value="REK76886.1"/>
    <property type="molecule type" value="Genomic_DNA"/>
</dbReference>
<dbReference type="Pfam" id="PF07833">
    <property type="entry name" value="Cu_amine_oxidN1"/>
    <property type="match status" value="1"/>
</dbReference>
<feature type="domain" description="YcdB/YcdC repeated" evidence="2">
    <location>
        <begin position="75"/>
        <end position="218"/>
    </location>
</feature>
<evidence type="ECO:0000259" key="2">
    <source>
        <dbReference type="Pfam" id="PF16244"/>
    </source>
</evidence>
<dbReference type="InterPro" id="IPR012854">
    <property type="entry name" value="Cu_amine_oxidase-like_N"/>
</dbReference>
<dbReference type="AlphaFoldDB" id="A0A371PL16"/>
<name>A0A371PL16_9BACL</name>
<evidence type="ECO:0000259" key="1">
    <source>
        <dbReference type="Pfam" id="PF07833"/>
    </source>
</evidence>
<sequence length="525" mass="59235">MFSTDRFTLTLVAKSVTRLLLAATIAYGTITVADVVPAHASETASITLTNNKQAIEHAKSLNVLPEGTIVTKAEKRHSGEWEIFYTTDEKDKNVRNHHLGEIWLSAENGEVLFYKASMSSDTVSSDKGEQQVSFEEAVLIADRFIQELTWKLGSDTWIYNFYPRSNYFDWREGAASETSERRFHGINYHRAHEGIRYESNYLGITVDNVTGNVQSYSVFWQKANFESSANMISFDNAAKKMFNDVIPFLNWSDNTGTNKKLVYSLHDYYVMDAAGKFPASLNQETPPFTDKIKPHYQAQLAKLRLLSLYELDRSYIGDGTTNKPYYKLRIKPDVPVFSAFYNAVQPSIDANTGEWRDFLNEPVTAAFPPVGDWLIDTAVPARAVGYTAAVVWNHELLELANEPIIQNGYTMIPFRELLTKLGAKITWVPEKRLVRASKNDTVIELTIDSATVVINGKAQKLDTPARITGGRTYIPARLVLEAFGAQVTWNVDSRLVLVTTDKSLPQLTAKEMKQLRFKAHLNWLG</sequence>
<comment type="caution">
    <text evidence="3">The sequence shown here is derived from an EMBL/GenBank/DDBJ whole genome shotgun (WGS) entry which is preliminary data.</text>
</comment>
<gene>
    <name evidence="3" type="ORF">DX130_07645</name>
</gene>
<dbReference type="Gene3D" id="3.30.457.10">
    <property type="entry name" value="Copper amine oxidase-like, N-terminal domain"/>
    <property type="match status" value="1"/>
</dbReference>
<dbReference type="SUPFAM" id="SSF55383">
    <property type="entry name" value="Copper amine oxidase, domain N"/>
    <property type="match status" value="1"/>
</dbReference>
<accession>A0A371PL16</accession>
<dbReference type="OrthoDB" id="2601932at2"/>
<evidence type="ECO:0000313" key="4">
    <source>
        <dbReference type="Proteomes" id="UP000261905"/>
    </source>
</evidence>
<protein>
    <submittedName>
        <fullName evidence="3">Copper amine oxidase N-terminal domain-containing protein</fullName>
    </submittedName>
</protein>
<dbReference type="Pfam" id="PF16244">
    <property type="entry name" value="DUF4901"/>
    <property type="match status" value="1"/>
</dbReference>
<feature type="domain" description="Copper amine oxidase-like N-terminal" evidence="1">
    <location>
        <begin position="393"/>
        <end position="496"/>
    </location>
</feature>
<reference evidence="3 4" key="1">
    <citation type="submission" date="2018-08" db="EMBL/GenBank/DDBJ databases">
        <title>Paenibacillus sp. M4BSY-1, whole genome shotgun sequence.</title>
        <authorList>
            <person name="Tuo L."/>
        </authorList>
    </citation>
    <scope>NUCLEOTIDE SEQUENCE [LARGE SCALE GENOMIC DNA]</scope>
    <source>
        <strain evidence="3 4">M4BSY-1</strain>
    </source>
</reference>